<sequence>KDYLSDVKKKIDQKIEFINRQISNKSKIPPINFKPQIKKIDDNLEVFDKQLSNINKKTQEIKELFKLKGIDDVDYNMDQVKIYQENIERHNYILNKIKRKQEKQRGIFPSLAGIVDKLLEKIENYKIKINEKWISVKDMNFQLLEQTEIHKDLIKNIEILPEIYFEKKEFYNQIKEFINKIKFRPRGEETTDMRLENTFNISDFKHFVSMIKNQPIITLENDDGEISLREFLTRSEYFNVNMEREFFKSLFKSRSLQKFCKIISKTTFLRKEIQTLSMGERGTLFLRIKLATAAFSLPFIYDQPEDDLDNNFIQNKLVPLFRKLKKYRQIIVATHNANIVV</sequence>
<feature type="non-terminal residue" evidence="1">
    <location>
        <position position="1"/>
    </location>
</feature>
<gene>
    <name evidence="1" type="ORF">LCGC14_3123490</name>
</gene>
<evidence type="ECO:0000313" key="1">
    <source>
        <dbReference type="EMBL" id="KKK50591.1"/>
    </source>
</evidence>
<comment type="caution">
    <text evidence="1">The sequence shown here is derived from an EMBL/GenBank/DDBJ whole genome shotgun (WGS) entry which is preliminary data.</text>
</comment>
<organism evidence="1">
    <name type="scientific">marine sediment metagenome</name>
    <dbReference type="NCBI Taxonomy" id="412755"/>
    <lineage>
        <taxon>unclassified sequences</taxon>
        <taxon>metagenomes</taxon>
        <taxon>ecological metagenomes</taxon>
    </lineage>
</organism>
<dbReference type="Gene3D" id="3.40.50.300">
    <property type="entry name" value="P-loop containing nucleotide triphosphate hydrolases"/>
    <property type="match status" value="1"/>
</dbReference>
<feature type="non-terminal residue" evidence="1">
    <location>
        <position position="341"/>
    </location>
</feature>
<protein>
    <recommendedName>
        <fullName evidence="2">ATPase AAA-type core domain-containing protein</fullName>
    </recommendedName>
</protein>
<accession>A0A0F8YRE5</accession>
<dbReference type="EMBL" id="LAZR01067941">
    <property type="protein sequence ID" value="KKK50591.1"/>
    <property type="molecule type" value="Genomic_DNA"/>
</dbReference>
<evidence type="ECO:0008006" key="2">
    <source>
        <dbReference type="Google" id="ProtNLM"/>
    </source>
</evidence>
<name>A0A0F8YRE5_9ZZZZ</name>
<dbReference type="AlphaFoldDB" id="A0A0F8YRE5"/>
<proteinExistence type="predicted"/>
<reference evidence="1" key="1">
    <citation type="journal article" date="2015" name="Nature">
        <title>Complex archaea that bridge the gap between prokaryotes and eukaryotes.</title>
        <authorList>
            <person name="Spang A."/>
            <person name="Saw J.H."/>
            <person name="Jorgensen S.L."/>
            <person name="Zaremba-Niedzwiedzka K."/>
            <person name="Martijn J."/>
            <person name="Lind A.E."/>
            <person name="van Eijk R."/>
            <person name="Schleper C."/>
            <person name="Guy L."/>
            <person name="Ettema T.J."/>
        </authorList>
    </citation>
    <scope>NUCLEOTIDE SEQUENCE</scope>
</reference>
<dbReference type="InterPro" id="IPR027417">
    <property type="entry name" value="P-loop_NTPase"/>
</dbReference>